<keyword evidence="3 6" id="KW-0472">Membrane</keyword>
<name>A0A670HN09_PODMU</name>
<feature type="chain" id="PRO_5025617320" evidence="7">
    <location>
        <begin position="19"/>
        <end position="345"/>
    </location>
</feature>
<dbReference type="PROSITE" id="PS50986">
    <property type="entry name" value="MANSC"/>
    <property type="match status" value="1"/>
</dbReference>
<sequence length="345" mass="38476">MAVSEVFLLLGWAWRSDCICSPTTYYKNCWIRRFPGLTVDLERSQRRGAYILKVYTEATAQQCSRTCCLLKNVSCNLAVFYGETNNQSLNCLHVYCPALESCILRPSINVVLYNITPGVDPDLLVFEKLSFKDMNTRSSLNKWEVHGSARVANLEKCQNSTTSSRYLLPESLSSTVVQELVSNSSNTSTAPAPVHRSPSSTYLGPADAPLKDYFTKVANISEKNGSTAMSDNATALPSTAVTSIKILSHMPSPAHLNSSKHLNETKVYSGRNSTSDNEDQKSAWEEVERGSWLLPVALCLSLTVICCCTIILAAGCHRKRNGRYKPRRRGESRRFIRYTMVKNNF</sequence>
<evidence type="ECO:0000256" key="2">
    <source>
        <dbReference type="ARBA" id="ARBA00022729"/>
    </source>
</evidence>
<keyword evidence="6" id="KW-0812">Transmembrane</keyword>
<dbReference type="InterPro" id="IPR011106">
    <property type="entry name" value="MANSC_N"/>
</dbReference>
<keyword evidence="2 7" id="KW-0732">Signal</keyword>
<dbReference type="OMA" id="IHDNINC"/>
<evidence type="ECO:0000256" key="5">
    <source>
        <dbReference type="SAM" id="MobiDB-lite"/>
    </source>
</evidence>
<dbReference type="Ensembl" id="ENSPMRT00000000946.1">
    <property type="protein sequence ID" value="ENSPMRP00000000891.1"/>
    <property type="gene ID" value="ENSPMRG00000000669.1"/>
</dbReference>
<dbReference type="GO" id="GO:0060429">
    <property type="term" value="P:epithelium development"/>
    <property type="evidence" value="ECO:0007669"/>
    <property type="project" value="TreeGrafter"/>
</dbReference>
<feature type="signal peptide" evidence="7">
    <location>
        <begin position="1"/>
        <end position="18"/>
    </location>
</feature>
<feature type="region of interest" description="Disordered" evidence="5">
    <location>
        <begin position="183"/>
        <end position="202"/>
    </location>
</feature>
<dbReference type="PANTHER" id="PTHR46750">
    <property type="entry name" value="KUNITZ-TYPE PROTEASE INHIBITOR 1"/>
    <property type="match status" value="1"/>
</dbReference>
<reference evidence="9" key="3">
    <citation type="submission" date="2025-09" db="UniProtKB">
        <authorList>
            <consortium name="Ensembl"/>
        </authorList>
    </citation>
    <scope>IDENTIFICATION</scope>
</reference>
<evidence type="ECO:0000256" key="3">
    <source>
        <dbReference type="ARBA" id="ARBA00023136"/>
    </source>
</evidence>
<keyword evidence="10" id="KW-1185">Reference proteome</keyword>
<evidence type="ECO:0000256" key="4">
    <source>
        <dbReference type="ARBA" id="ARBA00023180"/>
    </source>
</evidence>
<evidence type="ECO:0000313" key="10">
    <source>
        <dbReference type="Proteomes" id="UP000472272"/>
    </source>
</evidence>
<accession>A0A670HN09</accession>
<dbReference type="GO" id="GO:0008544">
    <property type="term" value="P:epidermis development"/>
    <property type="evidence" value="ECO:0007669"/>
    <property type="project" value="TreeGrafter"/>
</dbReference>
<feature type="transmembrane region" description="Helical" evidence="6">
    <location>
        <begin position="292"/>
        <end position="315"/>
    </location>
</feature>
<reference evidence="9" key="2">
    <citation type="submission" date="2025-08" db="UniProtKB">
        <authorList>
            <consortium name="Ensembl"/>
        </authorList>
    </citation>
    <scope>IDENTIFICATION</scope>
</reference>
<proteinExistence type="predicted"/>
<dbReference type="Pfam" id="PF07502">
    <property type="entry name" value="MANEC"/>
    <property type="match status" value="1"/>
</dbReference>
<comment type="subcellular location">
    <subcellularLocation>
        <location evidence="1">Membrane</location>
    </subcellularLocation>
</comment>
<evidence type="ECO:0000313" key="9">
    <source>
        <dbReference type="Ensembl" id="ENSPMRP00000000891.1"/>
    </source>
</evidence>
<gene>
    <name evidence="9" type="primary">MANSC4</name>
</gene>
<dbReference type="PANTHER" id="PTHR46750:SF2">
    <property type="entry name" value="MANSC DOMAIN-CONTAINING PROTEIN 4"/>
    <property type="match status" value="1"/>
</dbReference>
<evidence type="ECO:0000256" key="1">
    <source>
        <dbReference type="ARBA" id="ARBA00004370"/>
    </source>
</evidence>
<dbReference type="Proteomes" id="UP000472272">
    <property type="component" value="Chromosome 5"/>
</dbReference>
<dbReference type="GO" id="GO:0030198">
    <property type="term" value="P:extracellular matrix organization"/>
    <property type="evidence" value="ECO:0007669"/>
    <property type="project" value="TreeGrafter"/>
</dbReference>
<dbReference type="GO" id="GO:0004867">
    <property type="term" value="F:serine-type endopeptidase inhibitor activity"/>
    <property type="evidence" value="ECO:0007669"/>
    <property type="project" value="TreeGrafter"/>
</dbReference>
<dbReference type="AlphaFoldDB" id="A0A670HN09"/>
<keyword evidence="6" id="KW-1133">Transmembrane helix</keyword>
<dbReference type="InterPro" id="IPR013980">
    <property type="entry name" value="MANSC_dom"/>
</dbReference>
<reference evidence="9 10" key="1">
    <citation type="journal article" date="2019" name="Proc. Natl. Acad. Sci. U.S.A.">
        <title>Regulatory changes in pterin and carotenoid genes underlie balanced color polymorphisms in the wall lizard.</title>
        <authorList>
            <person name="Andrade P."/>
            <person name="Pinho C."/>
            <person name="Perez I de Lanuza G."/>
            <person name="Afonso S."/>
            <person name="Brejcha J."/>
            <person name="Rubin C.J."/>
            <person name="Wallerman O."/>
            <person name="Pereira P."/>
            <person name="Sabatino S.J."/>
            <person name="Bellati A."/>
            <person name="Pellitteri-Rosa D."/>
            <person name="Bosakova Z."/>
            <person name="Bunikis I."/>
            <person name="Carretero M.A."/>
            <person name="Feiner N."/>
            <person name="Marsik P."/>
            <person name="Pauperio F."/>
            <person name="Salvi D."/>
            <person name="Soler L."/>
            <person name="While G.M."/>
            <person name="Uller T."/>
            <person name="Font E."/>
            <person name="Andersson L."/>
            <person name="Carneiro M."/>
        </authorList>
    </citation>
    <scope>NUCLEOTIDE SEQUENCE</scope>
</reference>
<organism evidence="9 10">
    <name type="scientific">Podarcis muralis</name>
    <name type="common">Wall lizard</name>
    <name type="synonym">Lacerta muralis</name>
    <dbReference type="NCBI Taxonomy" id="64176"/>
    <lineage>
        <taxon>Eukaryota</taxon>
        <taxon>Metazoa</taxon>
        <taxon>Chordata</taxon>
        <taxon>Craniata</taxon>
        <taxon>Vertebrata</taxon>
        <taxon>Euteleostomi</taxon>
        <taxon>Lepidosauria</taxon>
        <taxon>Squamata</taxon>
        <taxon>Bifurcata</taxon>
        <taxon>Unidentata</taxon>
        <taxon>Episquamata</taxon>
        <taxon>Laterata</taxon>
        <taxon>Lacertibaenia</taxon>
        <taxon>Lacertidae</taxon>
        <taxon>Podarcis</taxon>
    </lineage>
</organism>
<evidence type="ECO:0000259" key="8">
    <source>
        <dbReference type="PROSITE" id="PS50986"/>
    </source>
</evidence>
<keyword evidence="4" id="KW-0325">Glycoprotein</keyword>
<evidence type="ECO:0000256" key="6">
    <source>
        <dbReference type="SAM" id="Phobius"/>
    </source>
</evidence>
<feature type="domain" description="MANSC" evidence="8">
    <location>
        <begin position="33"/>
        <end position="113"/>
    </location>
</feature>
<dbReference type="SMART" id="SM00765">
    <property type="entry name" value="MANEC"/>
    <property type="match status" value="1"/>
</dbReference>
<protein>
    <submittedName>
        <fullName evidence="9">MANSC domain containing 4</fullName>
    </submittedName>
</protein>
<evidence type="ECO:0000256" key="7">
    <source>
        <dbReference type="SAM" id="SignalP"/>
    </source>
</evidence>
<dbReference type="GeneTree" id="ENSGT00940000153377"/>
<dbReference type="GO" id="GO:0005886">
    <property type="term" value="C:plasma membrane"/>
    <property type="evidence" value="ECO:0007669"/>
    <property type="project" value="TreeGrafter"/>
</dbReference>